<dbReference type="InterPro" id="IPR055528">
    <property type="entry name" value="DUF7102"/>
</dbReference>
<feature type="domain" description="DUF7102" evidence="2">
    <location>
        <begin position="696"/>
        <end position="864"/>
    </location>
</feature>
<dbReference type="InterPro" id="IPR057559">
    <property type="entry name" value="SAM_6"/>
</dbReference>
<dbReference type="GeneID" id="30005104"/>
<feature type="domain" description="SAM-like" evidence="3">
    <location>
        <begin position="882"/>
        <end position="955"/>
    </location>
</feature>
<dbReference type="Pfam" id="PF23395">
    <property type="entry name" value="SAM_6"/>
    <property type="match status" value="1"/>
</dbReference>
<keyword evidence="5" id="KW-1185">Reference proteome</keyword>
<proteinExistence type="predicted"/>
<dbReference type="EMBL" id="LVYI01000001">
    <property type="protein sequence ID" value="OAP64962.1"/>
    <property type="molecule type" value="Genomic_DNA"/>
</dbReference>
<evidence type="ECO:0000256" key="1">
    <source>
        <dbReference type="SAM" id="MobiDB-lite"/>
    </source>
</evidence>
<feature type="region of interest" description="Disordered" evidence="1">
    <location>
        <begin position="304"/>
        <end position="353"/>
    </location>
</feature>
<name>A0A178ZZ09_9EURO</name>
<dbReference type="Pfam" id="PF23394">
    <property type="entry name" value="DUF7102"/>
    <property type="match status" value="1"/>
</dbReference>
<dbReference type="RefSeq" id="XP_018698329.1">
    <property type="nucleotide sequence ID" value="XM_018832450.1"/>
</dbReference>
<evidence type="ECO:0000259" key="2">
    <source>
        <dbReference type="Pfam" id="PF23394"/>
    </source>
</evidence>
<comment type="caution">
    <text evidence="4">The sequence shown here is derived from an EMBL/GenBank/DDBJ whole genome shotgun (WGS) entry which is preliminary data.</text>
</comment>
<protein>
    <submittedName>
        <fullName evidence="4">Uncharacterized protein</fullName>
    </submittedName>
</protein>
<reference evidence="4 5" key="1">
    <citation type="submission" date="2016-04" db="EMBL/GenBank/DDBJ databases">
        <title>Draft genome of Fonsecaea erecta CBS 125763.</title>
        <authorList>
            <person name="Weiss V.A."/>
            <person name="Vicente V.A."/>
            <person name="Raittz R.T."/>
            <person name="Moreno L.F."/>
            <person name="De Souza E.M."/>
            <person name="Pedrosa F.O."/>
            <person name="Steffens M.B."/>
            <person name="Faoro H."/>
            <person name="Tadra-Sfeir M.Z."/>
            <person name="Najafzadeh M.J."/>
            <person name="Felipe M.S."/>
            <person name="Teixeira M."/>
            <person name="Sun J."/>
            <person name="Xi L."/>
            <person name="Gomes R."/>
            <person name="De Azevedo C.M."/>
            <person name="Salgado C.G."/>
            <person name="Da Silva M.B."/>
            <person name="Nascimento M.F."/>
            <person name="Queiroz-Telles F."/>
            <person name="Attili D.S."/>
            <person name="Gorbushina A."/>
        </authorList>
    </citation>
    <scope>NUCLEOTIDE SEQUENCE [LARGE SCALE GENOMIC DNA]</scope>
    <source>
        <strain evidence="4 5">CBS 125763</strain>
    </source>
</reference>
<dbReference type="AlphaFoldDB" id="A0A178ZZ09"/>
<accession>A0A178ZZ09</accession>
<dbReference type="Proteomes" id="UP000078343">
    <property type="component" value="Unassembled WGS sequence"/>
</dbReference>
<evidence type="ECO:0000313" key="5">
    <source>
        <dbReference type="Proteomes" id="UP000078343"/>
    </source>
</evidence>
<evidence type="ECO:0000259" key="3">
    <source>
        <dbReference type="Pfam" id="PF23395"/>
    </source>
</evidence>
<dbReference type="OrthoDB" id="3647246at2759"/>
<evidence type="ECO:0000313" key="4">
    <source>
        <dbReference type="EMBL" id="OAP64962.1"/>
    </source>
</evidence>
<sequence>MSAPTVLDYARFHSLAIDHTSVDILENISQLPLRAIEDSQQLPDPDFSVFADNIAEPKFQLTRHAGSLLAQSIEDPRSVVNWRNFLPERHRVRNLKLEKPLLAGDHEADVHRFKRDAASHIDPEHLFETCSLISSVSGQDFEDEWNDIESGQALRDVEQMLEDEKCHTTKEALVHLSASLKDTLSAGTKATIFDSLVPVKPRPRSLTPLLMPESPVPQAPSSPDLDFPLRSEEDIDLDSLLLQLEREMQEQDQIPSEGVDEAGTTVAKQVLEEIQNATQLEVEAELRMEAVCASLDERRQERKDLKSLQLDVPMLSSTSQSEQSSEQEDELPSPVDHKRAPLAPASTVTAPNNPSVEIKLDAITTGCAVSNGNQPSLEEVLSSTMMTSEEDGFNAIEGDLDEELIKFVKNAEKEIDARLRGDKISIPEKCLKQPVPPLEPFFARSARDLQEVELLMRKFDEMFMVTPSMGHLQTDMKLNWSPFPPGFTKLDLADNIEDDGSLCRLVNLPQGVTRSEQLLWKPPGLRILDTDDESDSEIEEDLSLHEDISKLVEPIVPGKRLNLESDSSQEMASKKSCTLYPSNVQNLVPNKTARALNGFSTSNALEAYLDLRGAKFKRAAPPQPPSANELADDPIQATQSEEGNRPNLVRDLLSQPSEPMTGMNPCTVQVPSTPIKTAHTSGNDDLHRLMEPKWPRTILVETATLGRYRSLVSFLEVNGGDRLNMVYREMTRPDRSAPHSASPDIILNPRTAIVFTNLQALHQKSLPGQGVQAGQGIVQSRVLRLAHDYTQLFIMVAMNGVEDSLLPPQIDTITTFAGFCANISSRHGLRVQPLWVSSRYGPQSVETALCRLTWNVVCCHGFPDTDPSQSLHPRVETANLINEETLWEKFLRKAGLNPMAAQVVLGRLRKAGPLQNTLDQSWGLRRFVEMLPDERMDMFAETLGRRALGRINAVLEKNWGWR</sequence>
<gene>
    <name evidence="4" type="ORF">AYL99_00934</name>
</gene>
<organism evidence="4 5">
    <name type="scientific">Fonsecaea erecta</name>
    <dbReference type="NCBI Taxonomy" id="1367422"/>
    <lineage>
        <taxon>Eukaryota</taxon>
        <taxon>Fungi</taxon>
        <taxon>Dikarya</taxon>
        <taxon>Ascomycota</taxon>
        <taxon>Pezizomycotina</taxon>
        <taxon>Eurotiomycetes</taxon>
        <taxon>Chaetothyriomycetidae</taxon>
        <taxon>Chaetothyriales</taxon>
        <taxon>Herpotrichiellaceae</taxon>
        <taxon>Fonsecaea</taxon>
    </lineage>
</organism>